<evidence type="ECO:0000313" key="1">
    <source>
        <dbReference type="EMBL" id="CAE6758478.1"/>
    </source>
</evidence>
<sequence>MGGDCKGLFFFKVSCAIIFLVISGCGTVNKSNVAYEPYFGPDDRVLNLCGDSVVIAAEDIGSILRYRRSGFFCPSYKGLKKIPLDSSVGRSTAWGRYDGGFGLAGSIFSVYSSTAEKRLIEERAELARLSKLSSRSVPIEFKLLEKIDSNGLDWEVQERKYFFDRDDVSAKSDKRYSYTDPVLKKYEITYIYRDPAGWWISVRGIFDGRMFFYPEILASRLSTLRAIVRSVELQPLNRANIECSFQGKLKREICYYNVAL</sequence>
<organism evidence="1 2">
    <name type="scientific">Xanthomonas arboricola</name>
    <dbReference type="NCBI Taxonomy" id="56448"/>
    <lineage>
        <taxon>Bacteria</taxon>
        <taxon>Pseudomonadati</taxon>
        <taxon>Pseudomonadota</taxon>
        <taxon>Gammaproteobacteria</taxon>
        <taxon>Lysobacterales</taxon>
        <taxon>Lysobacteraceae</taxon>
        <taxon>Xanthomonas</taxon>
    </lineage>
</organism>
<evidence type="ECO:0000313" key="2">
    <source>
        <dbReference type="Proteomes" id="UP000835242"/>
    </source>
</evidence>
<dbReference type="EMBL" id="HG992337">
    <property type="protein sequence ID" value="CAE6758457.1"/>
    <property type="molecule type" value="Genomic_DNA"/>
</dbReference>
<gene>
    <name evidence="1" type="ORF">XA1314C_18450</name>
</gene>
<protein>
    <recommendedName>
        <fullName evidence="3">Lipoprotein</fullName>
    </recommendedName>
</protein>
<accession>A0AAU9HU01</accession>
<dbReference type="AlphaFoldDB" id="A0AAU9HU01"/>
<proteinExistence type="predicted"/>
<name>A0AAU9HU01_9XANT</name>
<reference evidence="1 2" key="1">
    <citation type="submission" date="2021-02" db="EMBL/GenBank/DDBJ databases">
        <authorList>
            <person name="Pothier F. J."/>
        </authorList>
    </citation>
    <scope>NUCLEOTIDE SEQUENCE [LARGE SCALE GENOMIC DNA]</scope>
    <source>
        <strain evidence="1 2">1314c</strain>
    </source>
</reference>
<dbReference type="EMBL" id="HG992337">
    <property type="protein sequence ID" value="CAE6758478.1"/>
    <property type="molecule type" value="Genomic_DNA"/>
</dbReference>
<dbReference type="Proteomes" id="UP000835242">
    <property type="component" value="Chromosome"/>
</dbReference>
<evidence type="ECO:0008006" key="3">
    <source>
        <dbReference type="Google" id="ProtNLM"/>
    </source>
</evidence>